<dbReference type="InterPro" id="IPR013783">
    <property type="entry name" value="Ig-like_fold"/>
</dbReference>
<organism evidence="10 11">
    <name type="scientific">Plectus sambesii</name>
    <dbReference type="NCBI Taxonomy" id="2011161"/>
    <lineage>
        <taxon>Eukaryota</taxon>
        <taxon>Metazoa</taxon>
        <taxon>Ecdysozoa</taxon>
        <taxon>Nematoda</taxon>
        <taxon>Chromadorea</taxon>
        <taxon>Plectida</taxon>
        <taxon>Plectina</taxon>
        <taxon>Plectoidea</taxon>
        <taxon>Plectidae</taxon>
        <taxon>Plectus</taxon>
    </lineage>
</organism>
<evidence type="ECO:0000256" key="8">
    <source>
        <dbReference type="SAM" id="MobiDB-lite"/>
    </source>
</evidence>
<feature type="compositionally biased region" description="Low complexity" evidence="8">
    <location>
        <begin position="57"/>
        <end position="74"/>
    </location>
</feature>
<dbReference type="PANTHER" id="PTHR22920:SF7">
    <property type="entry name" value="MSP DOMAIN-CONTAINING PROTEIN-RELATED"/>
    <property type="match status" value="1"/>
</dbReference>
<feature type="compositionally biased region" description="Low complexity" evidence="8">
    <location>
        <begin position="184"/>
        <end position="212"/>
    </location>
</feature>
<dbReference type="WBParaSite" id="PSAMB.scaffold910size38730.g9776.t1">
    <property type="protein sequence ID" value="PSAMB.scaffold910size38730.g9776.t1"/>
    <property type="gene ID" value="PSAMB.scaffold910size38730.g9776"/>
</dbReference>
<feature type="compositionally biased region" description="Polar residues" evidence="8">
    <location>
        <begin position="75"/>
        <end position="87"/>
    </location>
</feature>
<keyword evidence="4" id="KW-0966">Cell projection</keyword>
<evidence type="ECO:0000256" key="3">
    <source>
        <dbReference type="ARBA" id="ARBA00023212"/>
    </source>
</evidence>
<keyword evidence="10" id="KW-1185">Reference proteome</keyword>
<dbReference type="InterPro" id="IPR051155">
    <property type="entry name" value="Nematode_MSP"/>
</dbReference>
<name>A0A914XN46_9BILA</name>
<evidence type="ECO:0000256" key="4">
    <source>
        <dbReference type="ARBA" id="ARBA00023273"/>
    </source>
</evidence>
<dbReference type="InterPro" id="IPR008962">
    <property type="entry name" value="PapD-like_sf"/>
</dbReference>
<feature type="compositionally biased region" description="Polar residues" evidence="8">
    <location>
        <begin position="213"/>
        <end position="223"/>
    </location>
</feature>
<dbReference type="AlphaFoldDB" id="A0A914XN46"/>
<comment type="subcellular location">
    <subcellularLocation>
        <location evidence="6">Cell projection</location>
        <location evidence="6">Pseudopodium</location>
    </subcellularLocation>
    <subcellularLocation>
        <location evidence="1">Cytoplasm</location>
        <location evidence="1">Cytoskeleton</location>
    </subcellularLocation>
</comment>
<feature type="compositionally biased region" description="Basic and acidic residues" evidence="8">
    <location>
        <begin position="91"/>
        <end position="110"/>
    </location>
</feature>
<evidence type="ECO:0000313" key="10">
    <source>
        <dbReference type="Proteomes" id="UP000887566"/>
    </source>
</evidence>
<evidence type="ECO:0000256" key="5">
    <source>
        <dbReference type="ARBA" id="ARBA00037744"/>
    </source>
</evidence>
<dbReference type="SUPFAM" id="SSF49354">
    <property type="entry name" value="PapD-like"/>
    <property type="match status" value="1"/>
</dbReference>
<dbReference type="InterPro" id="IPR000535">
    <property type="entry name" value="MSP_dom"/>
</dbReference>
<protein>
    <recommendedName>
        <fullName evidence="7">Major sperm protein</fullName>
    </recommendedName>
</protein>
<proteinExistence type="predicted"/>
<accession>A0A914XN46</accession>
<dbReference type="Proteomes" id="UP000887566">
    <property type="component" value="Unplaced"/>
</dbReference>
<evidence type="ECO:0000256" key="1">
    <source>
        <dbReference type="ARBA" id="ARBA00004245"/>
    </source>
</evidence>
<evidence type="ECO:0000256" key="6">
    <source>
        <dbReference type="ARBA" id="ARBA00037818"/>
    </source>
</evidence>
<dbReference type="PANTHER" id="PTHR22920">
    <property type="entry name" value="MAJOR SPERM PROTEIN"/>
    <property type="match status" value="1"/>
</dbReference>
<reference evidence="11" key="1">
    <citation type="submission" date="2022-11" db="UniProtKB">
        <authorList>
            <consortium name="WormBaseParasite"/>
        </authorList>
    </citation>
    <scope>IDENTIFICATION</scope>
</reference>
<feature type="compositionally biased region" description="Polar residues" evidence="8">
    <location>
        <begin position="111"/>
        <end position="123"/>
    </location>
</feature>
<sequence length="348" mass="37654">MDEKLAQDGPPQPVTDGEPLKAEETDDNKPYIKDEARNEIGLLNQCSDHILEEECPTVASTTHSSTTPASAETTIQQPSQLSPTGVGQQQEQEHQELQEDTDKGGDDGAHSEQSPSASTNMSEQPADIFKVLIDTDSNTPQSPESPQPYAPTPAEVVAVDQSSSKVDSEACPLETSRSVHDILNDSSNDSKSGGNDRTPTTALSLDDSTTTSRGDQPTDSIDPSSDGDLFMEPNGMLVFNAPFLEQALVYPVRLMNTCQFPIGYAIKSNALPHLSTDREFGVMPPGESVLFAVSCAPFSYHLENRNNDCITIEYVGVPLGVDDVDSDWFVDKGDCVVKRKNLLVQYNS</sequence>
<dbReference type="GO" id="GO:0031143">
    <property type="term" value="C:pseudopodium"/>
    <property type="evidence" value="ECO:0007669"/>
    <property type="project" value="UniProtKB-SubCell"/>
</dbReference>
<keyword evidence="3 7" id="KW-0206">Cytoskeleton</keyword>
<feature type="compositionally biased region" description="Basic and acidic residues" evidence="8">
    <location>
        <begin position="18"/>
        <end position="36"/>
    </location>
</feature>
<keyword evidence="2" id="KW-0963">Cytoplasm</keyword>
<evidence type="ECO:0000313" key="11">
    <source>
        <dbReference type="WBParaSite" id="PSAMB.scaffold910size38730.g9776.t1"/>
    </source>
</evidence>
<evidence type="ECO:0000256" key="7">
    <source>
        <dbReference type="RuleBase" id="RU003425"/>
    </source>
</evidence>
<dbReference type="GO" id="GO:0005856">
    <property type="term" value="C:cytoskeleton"/>
    <property type="evidence" value="ECO:0007669"/>
    <property type="project" value="UniProtKB-SubCell"/>
</dbReference>
<evidence type="ECO:0000256" key="2">
    <source>
        <dbReference type="ARBA" id="ARBA00022490"/>
    </source>
</evidence>
<feature type="domain" description="MSP" evidence="9">
    <location>
        <begin position="228"/>
        <end position="347"/>
    </location>
</feature>
<comment type="function">
    <text evidence="5 7">Central component in molecular interactions underlying sperm crawling. Forms an extensive filament system that extends from sperm villipoda, along the leading edge of the pseudopod.</text>
</comment>
<dbReference type="Pfam" id="PF00635">
    <property type="entry name" value="Motile_Sperm"/>
    <property type="match status" value="1"/>
</dbReference>
<dbReference type="Gene3D" id="2.60.40.10">
    <property type="entry name" value="Immunoglobulins"/>
    <property type="match status" value="1"/>
</dbReference>
<dbReference type="PROSITE" id="PS50202">
    <property type="entry name" value="MSP"/>
    <property type="match status" value="1"/>
</dbReference>
<feature type="region of interest" description="Disordered" evidence="8">
    <location>
        <begin position="55"/>
        <end position="227"/>
    </location>
</feature>
<evidence type="ECO:0000259" key="9">
    <source>
        <dbReference type="PROSITE" id="PS50202"/>
    </source>
</evidence>
<feature type="region of interest" description="Disordered" evidence="8">
    <location>
        <begin position="1"/>
        <end position="36"/>
    </location>
</feature>